<dbReference type="GeneID" id="118427022"/>
<keyword evidence="1" id="KW-1185">Reference proteome</keyword>
<organism evidence="1 2">
    <name type="scientific">Branchiostoma floridae</name>
    <name type="common">Florida lancelet</name>
    <name type="synonym">Amphioxus</name>
    <dbReference type="NCBI Taxonomy" id="7739"/>
    <lineage>
        <taxon>Eukaryota</taxon>
        <taxon>Metazoa</taxon>
        <taxon>Chordata</taxon>
        <taxon>Cephalochordata</taxon>
        <taxon>Leptocardii</taxon>
        <taxon>Amphioxiformes</taxon>
        <taxon>Branchiostomatidae</taxon>
        <taxon>Branchiostoma</taxon>
    </lineage>
</organism>
<dbReference type="RefSeq" id="XP_035692553.1">
    <property type="nucleotide sequence ID" value="XM_035836660.1"/>
</dbReference>
<dbReference type="PANTHER" id="PTHR23409:SF21">
    <property type="entry name" value="CAPSID PROTEIN"/>
    <property type="match status" value="1"/>
</dbReference>
<evidence type="ECO:0000313" key="1">
    <source>
        <dbReference type="Proteomes" id="UP000001554"/>
    </source>
</evidence>
<dbReference type="GO" id="GO:0004748">
    <property type="term" value="F:ribonucleoside-diphosphate reductase activity, thioredoxin disulfide as acceptor"/>
    <property type="evidence" value="ECO:0000318"/>
    <property type="project" value="GO_Central"/>
</dbReference>
<dbReference type="GO" id="GO:0005829">
    <property type="term" value="C:cytosol"/>
    <property type="evidence" value="ECO:0000318"/>
    <property type="project" value="GO_Central"/>
</dbReference>
<reference evidence="2" key="2">
    <citation type="submission" date="2025-08" db="UniProtKB">
        <authorList>
            <consortium name="RefSeq"/>
        </authorList>
    </citation>
    <scope>IDENTIFICATION</scope>
    <source>
        <strain evidence="2">S238N-H82</strain>
        <tissue evidence="2">Testes</tissue>
    </source>
</reference>
<dbReference type="GO" id="GO:0009263">
    <property type="term" value="P:deoxyribonucleotide biosynthetic process"/>
    <property type="evidence" value="ECO:0000318"/>
    <property type="project" value="GO_Central"/>
</dbReference>
<dbReference type="Proteomes" id="UP000001554">
    <property type="component" value="Chromosome 12"/>
</dbReference>
<dbReference type="OMA" id="YIGLNID"/>
<dbReference type="PANTHER" id="PTHR23409">
    <property type="entry name" value="RIBONUCLEOSIDE-DIPHOSPHATE REDUCTASE SMALL CHAIN"/>
    <property type="match status" value="1"/>
</dbReference>
<gene>
    <name evidence="2" type="primary">LOC118427022</name>
</gene>
<dbReference type="InterPro" id="IPR000358">
    <property type="entry name" value="RNR_small_fam"/>
</dbReference>
<dbReference type="AlphaFoldDB" id="A0A9J7M1D3"/>
<accession>A0A9J7M1D3</accession>
<evidence type="ECO:0000313" key="2">
    <source>
        <dbReference type="RefSeq" id="XP_035692553.1"/>
    </source>
</evidence>
<proteinExistence type="predicted"/>
<dbReference type="OrthoDB" id="6271650at2759"/>
<protein>
    <submittedName>
        <fullName evidence="2">Uncharacterized protein F54H12.2-like</fullName>
    </submittedName>
</protein>
<name>A0A9J7M1D3_BRAFL</name>
<reference evidence="1" key="1">
    <citation type="journal article" date="2020" name="Nat. Ecol. Evol.">
        <title>Deeply conserved synteny resolves early events in vertebrate evolution.</title>
        <authorList>
            <person name="Simakov O."/>
            <person name="Marletaz F."/>
            <person name="Yue J.X."/>
            <person name="O'Connell B."/>
            <person name="Jenkins J."/>
            <person name="Brandt A."/>
            <person name="Calef R."/>
            <person name="Tung C.H."/>
            <person name="Huang T.K."/>
            <person name="Schmutz J."/>
            <person name="Satoh N."/>
            <person name="Yu J.K."/>
            <person name="Putnam N.H."/>
            <person name="Green R.E."/>
            <person name="Rokhsar D.S."/>
        </authorList>
    </citation>
    <scope>NUCLEOTIDE SEQUENCE [LARGE SCALE GENOMIC DNA]</scope>
    <source>
        <strain evidence="1">S238N-H82</strain>
    </source>
</reference>
<dbReference type="KEGG" id="bfo:118427022"/>
<sequence length="445" mass="50229">MAHLHPLSDGCTKSELDLFQIPPTQTTIQDGRWIEYRPVANLAESSPVEFDIPSSGEEYVDLSQTQLYVRAKVVRGNGADLPEGVKVGPVNLFMHSLFQQIDVSLNNKLVTPSSNTYPYRAMIETLLNFGQEAKDTQLTTALFYRDTPGAMDVNDPNPEAEGAAVNLGLKKRTQFTQDSNVVDMISPLHVDAFFQERYLINNVDLKIKLQRSKNQFCLMSADANPDYKVVIMEAALFVRKVKLSSSYRLSIENQLARETAKYPLRRVEVKAITLPRGHLTASTDNVFLGQIPRRVVVTLVENTAFQGSYTRNPFNFQHFNLNYIGLNIDGETVPHKALTPSFPQRDFIKSYYTLFGPTEKQGADSGNQIGREDFDRGYAFWCYDLTPDLCGSGQGHFNVVKHGNVRLELHFAEALPETVVALVWAEFENLLEINNKRIVQFDYTN</sequence>